<dbReference type="GO" id="GO:0001680">
    <property type="term" value="P:tRNA 3'-terminal CCA addition"/>
    <property type="evidence" value="ECO:0007669"/>
    <property type="project" value="TreeGrafter"/>
</dbReference>
<dbReference type="PANTHER" id="PTHR13734:SF5">
    <property type="entry name" value="CCA TRNA NUCLEOTIDYLTRANSFERASE, MITOCHONDRIAL"/>
    <property type="match status" value="1"/>
</dbReference>
<protein>
    <submittedName>
        <fullName evidence="8">Poly A polymerase C-terminal region-like protein</fullName>
    </submittedName>
</protein>
<reference evidence="8 9" key="1">
    <citation type="journal article" date="2016" name="Mol. Biol. Evol.">
        <title>Comparative Genomics of Early-Diverging Mushroom-Forming Fungi Provides Insights into the Origins of Lignocellulose Decay Capabilities.</title>
        <authorList>
            <person name="Nagy L.G."/>
            <person name="Riley R."/>
            <person name="Tritt A."/>
            <person name="Adam C."/>
            <person name="Daum C."/>
            <person name="Floudas D."/>
            <person name="Sun H."/>
            <person name="Yadav J.S."/>
            <person name="Pangilinan J."/>
            <person name="Larsson K.H."/>
            <person name="Matsuura K."/>
            <person name="Barry K."/>
            <person name="Labutti K."/>
            <person name="Kuo R."/>
            <person name="Ohm R.A."/>
            <person name="Bhattacharya S.S."/>
            <person name="Shirouzu T."/>
            <person name="Yoshinaga Y."/>
            <person name="Martin F.M."/>
            <person name="Grigoriev I.V."/>
            <person name="Hibbett D.S."/>
        </authorList>
    </citation>
    <scope>NUCLEOTIDE SEQUENCE [LARGE SCALE GENOMIC DNA]</scope>
    <source>
        <strain evidence="8 9">HHB12029</strain>
    </source>
</reference>
<evidence type="ECO:0000256" key="2">
    <source>
        <dbReference type="ARBA" id="ARBA00022679"/>
    </source>
</evidence>
<dbReference type="InterPro" id="IPR002646">
    <property type="entry name" value="PolA_pol_head_dom"/>
</dbReference>
<evidence type="ECO:0000256" key="4">
    <source>
        <dbReference type="ARBA" id="ARBA00022884"/>
    </source>
</evidence>
<dbReference type="InParanoid" id="A0A165IL47"/>
<dbReference type="Pfam" id="PF01743">
    <property type="entry name" value="PolyA_pol"/>
    <property type="match status" value="1"/>
</dbReference>
<dbReference type="Proteomes" id="UP000077266">
    <property type="component" value="Unassembled WGS sequence"/>
</dbReference>
<organism evidence="8 9">
    <name type="scientific">Exidia glandulosa HHB12029</name>
    <dbReference type="NCBI Taxonomy" id="1314781"/>
    <lineage>
        <taxon>Eukaryota</taxon>
        <taxon>Fungi</taxon>
        <taxon>Dikarya</taxon>
        <taxon>Basidiomycota</taxon>
        <taxon>Agaricomycotina</taxon>
        <taxon>Agaricomycetes</taxon>
        <taxon>Auriculariales</taxon>
        <taxon>Exidiaceae</taxon>
        <taxon>Exidia</taxon>
    </lineage>
</organism>
<keyword evidence="9" id="KW-1185">Reference proteome</keyword>
<evidence type="ECO:0000256" key="5">
    <source>
        <dbReference type="RuleBase" id="RU003953"/>
    </source>
</evidence>
<dbReference type="STRING" id="1314781.A0A165IL47"/>
<evidence type="ECO:0000313" key="8">
    <source>
        <dbReference type="EMBL" id="KZV93551.1"/>
    </source>
</evidence>
<dbReference type="SUPFAM" id="SSF81301">
    <property type="entry name" value="Nucleotidyltransferase"/>
    <property type="match status" value="1"/>
</dbReference>
<dbReference type="PANTHER" id="PTHR13734">
    <property type="entry name" value="TRNA-NUCLEOTIDYLTRANSFERASE"/>
    <property type="match status" value="1"/>
</dbReference>
<dbReference type="GO" id="GO:0000166">
    <property type="term" value="F:nucleotide binding"/>
    <property type="evidence" value="ECO:0007669"/>
    <property type="project" value="UniProtKB-KW"/>
</dbReference>
<dbReference type="GO" id="GO:0003723">
    <property type="term" value="F:RNA binding"/>
    <property type="evidence" value="ECO:0007669"/>
    <property type="project" value="UniProtKB-KW"/>
</dbReference>
<evidence type="ECO:0000256" key="1">
    <source>
        <dbReference type="ARBA" id="ARBA00007265"/>
    </source>
</evidence>
<dbReference type="EMBL" id="KV425988">
    <property type="protein sequence ID" value="KZV93551.1"/>
    <property type="molecule type" value="Genomic_DNA"/>
</dbReference>
<dbReference type="GO" id="GO:0052927">
    <property type="term" value="F:CC tRNA cytidylyltransferase activity"/>
    <property type="evidence" value="ECO:0007669"/>
    <property type="project" value="TreeGrafter"/>
</dbReference>
<keyword evidence="2 5" id="KW-0808">Transferase</keyword>
<name>A0A165IL47_EXIGL</name>
<feature type="domain" description="Poly A polymerase head" evidence="6">
    <location>
        <begin position="21"/>
        <end position="77"/>
    </location>
</feature>
<dbReference type="OrthoDB" id="445712at2759"/>
<dbReference type="SUPFAM" id="SSF81891">
    <property type="entry name" value="Poly A polymerase C-terminal region-like"/>
    <property type="match status" value="1"/>
</dbReference>
<feature type="domain" description="tRNA nucleotidyltransferase/poly(A) polymerase RNA and SrmB- binding" evidence="7">
    <location>
        <begin position="118"/>
        <end position="177"/>
    </location>
</feature>
<keyword evidence="4 5" id="KW-0694">RNA-binding</keyword>
<proteinExistence type="inferred from homology"/>
<dbReference type="Gene3D" id="3.30.460.10">
    <property type="entry name" value="Beta Polymerase, domain 2"/>
    <property type="match status" value="1"/>
</dbReference>
<dbReference type="InterPro" id="IPR043519">
    <property type="entry name" value="NT_sf"/>
</dbReference>
<dbReference type="FunCoup" id="A0A165IL47">
    <property type="interactions" value="617"/>
</dbReference>
<dbReference type="Gene3D" id="1.10.3090.10">
    <property type="entry name" value="cca-adding enzyme, domain 2"/>
    <property type="match status" value="1"/>
</dbReference>
<evidence type="ECO:0000313" key="9">
    <source>
        <dbReference type="Proteomes" id="UP000077266"/>
    </source>
</evidence>
<dbReference type="GO" id="GO:0052929">
    <property type="term" value="F:ATP:3'-cytidine-cytidine-tRNA adenylyltransferase activity"/>
    <property type="evidence" value="ECO:0007669"/>
    <property type="project" value="TreeGrafter"/>
</dbReference>
<keyword evidence="3" id="KW-0547">Nucleotide-binding</keyword>
<gene>
    <name evidence="8" type="ORF">EXIGLDRAFT_749088</name>
</gene>
<sequence>MFCIYLPTYHFQTVHGSLTVFGQKIEFVNLRSEEYAEDSRIPTIKFGTPLEDALRRDATINSLFYNVHKRAVEDQTEKVSASQISKQASSAHLYRRAIPSSTTLCASFRCIRFASKFGFELDSDVRAAAADPEIQQAIMAKVSRERVGIEVEKMLTGRDPPTAIELIHDLSLYHTVFAVPPTIALLPTYLTTQPPRDPQTAVIATILVQNILSSSSDTSPLAAIHKTLLEHARNDKEVKARLYMGAAVTPFEGFYFTTKNRHVAQEAVIGEGLRLGTQGHYRDGVPPLFGAAAVLHTPQLSRLGWHPSGSKRVALGVLLKFDFIHNPKTGTSWQASVLFSLIQELVSCYDVQKNELDASKARPIIETYNTFVTRIEELDLPSTLEAKPILDGNTVLRLLGYPKSGPWIKGTFEAILEWQLEHPAADAEACEAWFVDVLDYCAAHLNLPRSLSYKKPRDYYYYWTPKRTACQCRVPHHAARRRLHSAGCEVGATSLRPQTCRSPPVRVWRCVVCRNAQNRRQNRKFNDASAVMAHVKALHDIDPQHQVEGTHFCMAS</sequence>
<dbReference type="Pfam" id="PF12627">
    <property type="entry name" value="PolyA_pol_RNAbd"/>
    <property type="match status" value="1"/>
</dbReference>
<dbReference type="AlphaFoldDB" id="A0A165IL47"/>
<dbReference type="InterPro" id="IPR032828">
    <property type="entry name" value="PolyA_RNA-bd"/>
</dbReference>
<evidence type="ECO:0000259" key="7">
    <source>
        <dbReference type="Pfam" id="PF12627"/>
    </source>
</evidence>
<comment type="similarity">
    <text evidence="1 5">Belongs to the tRNA nucleotidyltransferase/poly(A) polymerase family.</text>
</comment>
<evidence type="ECO:0000256" key="3">
    <source>
        <dbReference type="ARBA" id="ARBA00022741"/>
    </source>
</evidence>
<evidence type="ECO:0000259" key="6">
    <source>
        <dbReference type="Pfam" id="PF01743"/>
    </source>
</evidence>
<accession>A0A165IL47</accession>